<dbReference type="EMBL" id="JAADJF010000061">
    <property type="protein sequence ID" value="KAF4441146.1"/>
    <property type="molecule type" value="Genomic_DNA"/>
</dbReference>
<dbReference type="Proteomes" id="UP000536711">
    <property type="component" value="Unassembled WGS sequence"/>
</dbReference>
<sequence>MRRIESHGVKQDDLEDWDLAFKDSNAFAHLPGRIPSAREIELDYSWTTDCIDTKHEEAGWNEIAFACCKQYLGTQGRR</sequence>
<organism evidence="1 2">
    <name type="scientific">Fusarium acutatum</name>
    <dbReference type="NCBI Taxonomy" id="78861"/>
    <lineage>
        <taxon>Eukaryota</taxon>
        <taxon>Fungi</taxon>
        <taxon>Dikarya</taxon>
        <taxon>Ascomycota</taxon>
        <taxon>Pezizomycotina</taxon>
        <taxon>Sordariomycetes</taxon>
        <taxon>Hypocreomycetidae</taxon>
        <taxon>Hypocreales</taxon>
        <taxon>Nectriaceae</taxon>
        <taxon>Fusarium</taxon>
        <taxon>Fusarium fujikuroi species complex</taxon>
    </lineage>
</organism>
<name>A0A8H4K008_9HYPO</name>
<comment type="caution">
    <text evidence="1">The sequence shown here is derived from an EMBL/GenBank/DDBJ whole genome shotgun (WGS) entry which is preliminary data.</text>
</comment>
<dbReference type="AlphaFoldDB" id="A0A8H4K008"/>
<dbReference type="OrthoDB" id="4161186at2759"/>
<protein>
    <submittedName>
        <fullName evidence="1">Uncharacterized protein</fullName>
    </submittedName>
</protein>
<evidence type="ECO:0000313" key="2">
    <source>
        <dbReference type="Proteomes" id="UP000536711"/>
    </source>
</evidence>
<reference evidence="1 2" key="1">
    <citation type="submission" date="2020-01" db="EMBL/GenBank/DDBJ databases">
        <title>Identification and distribution of gene clusters putatively required for synthesis of sphingolipid metabolism inhibitors in phylogenetically diverse species of the filamentous fungus Fusarium.</title>
        <authorList>
            <person name="Kim H.-S."/>
            <person name="Busman M."/>
            <person name="Brown D.W."/>
            <person name="Divon H."/>
            <person name="Uhlig S."/>
            <person name="Proctor R.H."/>
        </authorList>
    </citation>
    <scope>NUCLEOTIDE SEQUENCE [LARGE SCALE GENOMIC DNA]</scope>
    <source>
        <strain evidence="1 2">NRRL 13308</strain>
    </source>
</reference>
<gene>
    <name evidence="1" type="ORF">FACUT_2914</name>
</gene>
<keyword evidence="2" id="KW-1185">Reference proteome</keyword>
<evidence type="ECO:0000313" key="1">
    <source>
        <dbReference type="EMBL" id="KAF4441146.1"/>
    </source>
</evidence>
<proteinExistence type="predicted"/>
<accession>A0A8H4K008</accession>